<evidence type="ECO:0000313" key="3">
    <source>
        <dbReference type="EMBL" id="CAA0823743.1"/>
    </source>
</evidence>
<evidence type="ECO:0000256" key="1">
    <source>
        <dbReference type="PROSITE-ProRule" id="PRU00169"/>
    </source>
</evidence>
<proteinExistence type="predicted"/>
<dbReference type="CDD" id="cd17546">
    <property type="entry name" value="REC_hyHK_CKI1_RcsC-like"/>
    <property type="match status" value="1"/>
</dbReference>
<dbReference type="InterPro" id="IPR011006">
    <property type="entry name" value="CheY-like_superfamily"/>
</dbReference>
<dbReference type="Proteomes" id="UP001153555">
    <property type="component" value="Unassembled WGS sequence"/>
</dbReference>
<evidence type="ECO:0000313" key="4">
    <source>
        <dbReference type="Proteomes" id="UP001153555"/>
    </source>
</evidence>
<protein>
    <submittedName>
        <fullName evidence="3">Response regulator 24</fullName>
    </submittedName>
</protein>
<dbReference type="SUPFAM" id="SSF52172">
    <property type="entry name" value="CheY-like"/>
    <property type="match status" value="1"/>
</dbReference>
<dbReference type="PANTHER" id="PTHR43228:SF1">
    <property type="entry name" value="TWO-COMPONENT RESPONSE REGULATOR ARR22"/>
    <property type="match status" value="1"/>
</dbReference>
<dbReference type="OrthoDB" id="21225at2759"/>
<dbReference type="EMBL" id="CACSLK010024540">
    <property type="protein sequence ID" value="CAA0823743.1"/>
    <property type="molecule type" value="Genomic_DNA"/>
</dbReference>
<accession>A0A9N7N0T9</accession>
<dbReference type="GO" id="GO:0000160">
    <property type="term" value="P:phosphorelay signal transduction system"/>
    <property type="evidence" value="ECO:0007669"/>
    <property type="project" value="InterPro"/>
</dbReference>
<dbReference type="InterPro" id="IPR052048">
    <property type="entry name" value="ST_Response_Regulator"/>
</dbReference>
<dbReference type="SMART" id="SM00448">
    <property type="entry name" value="REC"/>
    <property type="match status" value="1"/>
</dbReference>
<dbReference type="PANTHER" id="PTHR43228">
    <property type="entry name" value="TWO-COMPONENT RESPONSE REGULATOR"/>
    <property type="match status" value="1"/>
</dbReference>
<feature type="domain" description="Response regulatory" evidence="2">
    <location>
        <begin position="21"/>
        <end position="136"/>
    </location>
</feature>
<organism evidence="3 4">
    <name type="scientific">Striga hermonthica</name>
    <name type="common">Purple witchweed</name>
    <name type="synonym">Buchnera hermonthica</name>
    <dbReference type="NCBI Taxonomy" id="68872"/>
    <lineage>
        <taxon>Eukaryota</taxon>
        <taxon>Viridiplantae</taxon>
        <taxon>Streptophyta</taxon>
        <taxon>Embryophyta</taxon>
        <taxon>Tracheophyta</taxon>
        <taxon>Spermatophyta</taxon>
        <taxon>Magnoliopsida</taxon>
        <taxon>eudicotyledons</taxon>
        <taxon>Gunneridae</taxon>
        <taxon>Pentapetalae</taxon>
        <taxon>asterids</taxon>
        <taxon>lamiids</taxon>
        <taxon>Lamiales</taxon>
        <taxon>Orobanchaceae</taxon>
        <taxon>Buchnereae</taxon>
        <taxon>Striga</taxon>
    </lineage>
</organism>
<dbReference type="Pfam" id="PF00072">
    <property type="entry name" value="Response_reg"/>
    <property type="match status" value="1"/>
</dbReference>
<comment type="caution">
    <text evidence="3">The sequence shown here is derived from an EMBL/GenBank/DDBJ whole genome shotgun (WGS) entry which is preliminary data.</text>
</comment>
<dbReference type="InterPro" id="IPR001789">
    <property type="entry name" value="Sig_transdc_resp-reg_receiver"/>
</dbReference>
<feature type="modified residue" description="4-aspartylphosphate" evidence="1">
    <location>
        <position position="71"/>
    </location>
</feature>
<evidence type="ECO:0000259" key="2">
    <source>
        <dbReference type="PROSITE" id="PS50110"/>
    </source>
</evidence>
<dbReference type="AlphaFoldDB" id="A0A9N7N0T9"/>
<gene>
    <name evidence="3" type="ORF">SHERM_20888</name>
</gene>
<keyword evidence="1" id="KW-0597">Phosphoprotein</keyword>
<sequence length="140" mass="15274">MDVETPQNVAGNHFEDVKMVRALVVDDDPIVRKLHCMYLNKHVLKNEVAETSQEALDLFDSGKSFALVLMDLEMPVMNGARATEELRAMGVKATIVGVTACGVEKERAAFLAAGLDGCVDKTLTARAFIVILDELALRVL</sequence>
<dbReference type="Gene3D" id="3.40.50.2300">
    <property type="match status" value="1"/>
</dbReference>
<reference evidence="3" key="1">
    <citation type="submission" date="2019-12" db="EMBL/GenBank/DDBJ databases">
        <authorList>
            <person name="Scholes J."/>
        </authorList>
    </citation>
    <scope>NUCLEOTIDE SEQUENCE</scope>
</reference>
<keyword evidence="4" id="KW-1185">Reference proteome</keyword>
<name>A0A9N7N0T9_STRHE</name>
<dbReference type="PROSITE" id="PS50110">
    <property type="entry name" value="RESPONSE_REGULATORY"/>
    <property type="match status" value="1"/>
</dbReference>